<evidence type="ECO:0000259" key="3">
    <source>
        <dbReference type="Pfam" id="PF08308"/>
    </source>
</evidence>
<gene>
    <name evidence="4" type="ORF">CKO31_24715</name>
</gene>
<dbReference type="Proteomes" id="UP000748752">
    <property type="component" value="Unassembled WGS sequence"/>
</dbReference>
<proteinExistence type="predicted"/>
<name>A0ABS1CPV1_9GAMM</name>
<feature type="signal peptide" evidence="2">
    <location>
        <begin position="1"/>
        <end position="22"/>
    </location>
</feature>
<dbReference type="RefSeq" id="WP_200243389.1">
    <property type="nucleotide sequence ID" value="NZ_NRRV01000134.1"/>
</dbReference>
<feature type="domain" description="PEGA" evidence="3">
    <location>
        <begin position="322"/>
        <end position="384"/>
    </location>
</feature>
<sequence>MSHKVPVFVFGALLWAALGGVAASEVATLQKTIDGKAAEAEQARTALADAEQALARLEAEQQALEAATDELAAERDAALAALEAQFERVVADPDTPLQAELQAYRAAASAQARHGSTLTAQQEQIAAARTRLSALRTEAETAAIDLAKLRAGLDRARAQRLLRELNVDGEQRLTNAISCAMDETIADCMERGEQTARRVARNRFAQDLFAQVTEAEVVAKHQVAAGVEPQVVESTITDSGFRGQGEYFVTMTASLRTEATLTDACRLLGLSEAECQGELPPDRAAAAAAPVPATPPPEVVDAPDADPDAETVEPVAAGEERYQLTVRSNVYYDEVFIDGVPYGSTKLDVMLPPGEYDIEVRKPGHTAYRERIELNGSRTLRAQLAELAEP</sequence>
<reference evidence="4 5" key="1">
    <citation type="journal article" date="2020" name="Microorganisms">
        <title>Osmotic Adaptation and Compatible Solute Biosynthesis of Phototrophic Bacteria as Revealed from Genome Analyses.</title>
        <authorList>
            <person name="Imhoff J.F."/>
            <person name="Rahn T."/>
            <person name="Kunzel S."/>
            <person name="Keller A."/>
            <person name="Neulinger S.C."/>
        </authorList>
    </citation>
    <scope>NUCLEOTIDE SEQUENCE [LARGE SCALE GENOMIC DNA]</scope>
    <source>
        <strain evidence="4 5">DSM 6210</strain>
    </source>
</reference>
<dbReference type="InterPro" id="IPR013229">
    <property type="entry name" value="PEGA"/>
</dbReference>
<feature type="chain" id="PRO_5046109485" description="PEGA domain-containing protein" evidence="2">
    <location>
        <begin position="23"/>
        <end position="390"/>
    </location>
</feature>
<accession>A0ABS1CPV1</accession>
<evidence type="ECO:0000256" key="1">
    <source>
        <dbReference type="SAM" id="Coils"/>
    </source>
</evidence>
<organism evidence="4 5">
    <name type="scientific">Thiohalocapsa halophila</name>
    <dbReference type="NCBI Taxonomy" id="69359"/>
    <lineage>
        <taxon>Bacteria</taxon>
        <taxon>Pseudomonadati</taxon>
        <taxon>Pseudomonadota</taxon>
        <taxon>Gammaproteobacteria</taxon>
        <taxon>Chromatiales</taxon>
        <taxon>Chromatiaceae</taxon>
        <taxon>Thiohalocapsa</taxon>
    </lineage>
</organism>
<evidence type="ECO:0000313" key="5">
    <source>
        <dbReference type="Proteomes" id="UP000748752"/>
    </source>
</evidence>
<feature type="coiled-coil region" evidence="1">
    <location>
        <begin position="33"/>
        <end position="77"/>
    </location>
</feature>
<evidence type="ECO:0000313" key="4">
    <source>
        <dbReference type="EMBL" id="MBK1633875.1"/>
    </source>
</evidence>
<evidence type="ECO:0000256" key="2">
    <source>
        <dbReference type="SAM" id="SignalP"/>
    </source>
</evidence>
<keyword evidence="5" id="KW-1185">Reference proteome</keyword>
<dbReference type="EMBL" id="NRRV01000134">
    <property type="protein sequence ID" value="MBK1633875.1"/>
    <property type="molecule type" value="Genomic_DNA"/>
</dbReference>
<keyword evidence="1" id="KW-0175">Coiled coil</keyword>
<protein>
    <recommendedName>
        <fullName evidence="3">PEGA domain-containing protein</fullName>
    </recommendedName>
</protein>
<dbReference type="Pfam" id="PF08308">
    <property type="entry name" value="PEGA"/>
    <property type="match status" value="1"/>
</dbReference>
<comment type="caution">
    <text evidence="4">The sequence shown here is derived from an EMBL/GenBank/DDBJ whole genome shotgun (WGS) entry which is preliminary data.</text>
</comment>
<keyword evidence="2" id="KW-0732">Signal</keyword>